<keyword evidence="6 7" id="KW-0472">Membrane</keyword>
<dbReference type="GO" id="GO:0022857">
    <property type="term" value="F:transmembrane transporter activity"/>
    <property type="evidence" value="ECO:0007669"/>
    <property type="project" value="TreeGrafter"/>
</dbReference>
<dbReference type="Pfam" id="PF03600">
    <property type="entry name" value="CitMHS"/>
    <property type="match status" value="1"/>
</dbReference>
<dbReference type="EMBL" id="CP019962">
    <property type="protein sequence ID" value="ARD65716.1"/>
    <property type="molecule type" value="Genomic_DNA"/>
</dbReference>
<keyword evidence="3" id="KW-0813">Transport</keyword>
<evidence type="ECO:0000313" key="11">
    <source>
        <dbReference type="Proteomes" id="UP000192391"/>
    </source>
</evidence>
<sequence>MAENLKNNSISYYIHSIVAIVIMICFKFIPAVDPITPLGMEIVGIMIGLIYAYCTVDNIWPSILALVLLGLSGYCKVSEAFIKAAGNDTILFILFLLFFGGIIACTGIGKEIAERVTLWKIFKGRPWFLTVGILVAAFLLSSIIGSIPIILIFWSIIYGICETVGFSKHDKWPTYIIFGMALICAQGGLFLPFQVPVTGQLAVYKALDPGFSLSYPHYLCFSSIMGMCLIAAYTMVGKFIVRPKMDPILNYQSEPKKDHLNFEHKIAIVLIISLVILLMLPGLLPQCGFKTFLQSIGNTGMTALVVGAALLIRKNGKPVFNIKTISDRGVLWGMLFMVATAVTISTAMTSKETGVTQFINQLLAPVLSNTSPYIFLVLITVTSIILTNFINNSVVGIMMLTILFSFGDGLGVNSTVGFILISYASCLGFMLPSASPSAALLYGNRDWLDSKSIIKMALIVMLMMGLIFSLIGIPLGNIIF</sequence>
<comment type="subcellular location">
    <subcellularLocation>
        <location evidence="1">Membrane</location>
        <topology evidence="1">Multi-pass membrane protein</topology>
    </subcellularLocation>
</comment>
<dbReference type="Proteomes" id="UP001215087">
    <property type="component" value="Unassembled WGS sequence"/>
</dbReference>
<evidence type="ECO:0000259" key="8">
    <source>
        <dbReference type="Pfam" id="PF03600"/>
    </source>
</evidence>
<keyword evidence="12" id="KW-1185">Reference proteome</keyword>
<dbReference type="GO" id="GO:0005886">
    <property type="term" value="C:plasma membrane"/>
    <property type="evidence" value="ECO:0007669"/>
    <property type="project" value="TreeGrafter"/>
</dbReference>
<feature type="transmembrane region" description="Helical" evidence="7">
    <location>
        <begin position="331"/>
        <end position="350"/>
    </location>
</feature>
<evidence type="ECO:0000313" key="12">
    <source>
        <dbReference type="Proteomes" id="UP001215087"/>
    </source>
</evidence>
<dbReference type="PANTHER" id="PTHR10283:SF82">
    <property type="entry name" value="SOLUTE CARRIER FAMILY 13 MEMBER 2"/>
    <property type="match status" value="1"/>
</dbReference>
<gene>
    <name evidence="9" type="ORF">B2M23_09240</name>
    <name evidence="10" type="ORF">PTZ04_05105</name>
</gene>
<keyword evidence="4 7" id="KW-0812">Transmembrane</keyword>
<protein>
    <submittedName>
        <fullName evidence="10">SLC13 family permease</fullName>
    </submittedName>
</protein>
<reference evidence="11" key="2">
    <citation type="journal article" date="2017" name="Sci. Rep.">
        <title>Determination of the Genome and Primary Transcriptome of Syngas Fermenting Eubacterium limosum ATCC 8486.</title>
        <authorList>
            <person name="Song Y."/>
            <person name="Shin J."/>
            <person name="Jeong Y."/>
            <person name="Jin S."/>
            <person name="Lee J.K."/>
            <person name="Kim D.R."/>
            <person name="Kim S.C."/>
            <person name="Cho S."/>
            <person name="Cho B.K."/>
        </authorList>
    </citation>
    <scope>NUCLEOTIDE SEQUENCE [LARGE SCALE GENOMIC DNA]</scope>
    <source>
        <strain evidence="11">ATCC 8486</strain>
    </source>
</reference>
<evidence type="ECO:0000256" key="3">
    <source>
        <dbReference type="ARBA" id="ARBA00022448"/>
    </source>
</evidence>
<dbReference type="EMBL" id="JAQSVD010000002">
    <property type="protein sequence ID" value="MDE1469631.1"/>
    <property type="molecule type" value="Genomic_DNA"/>
</dbReference>
<feature type="transmembrane region" description="Helical" evidence="7">
    <location>
        <begin position="172"/>
        <end position="195"/>
    </location>
</feature>
<keyword evidence="5 7" id="KW-1133">Transmembrane helix</keyword>
<dbReference type="Proteomes" id="UP000192391">
    <property type="component" value="Chromosome"/>
</dbReference>
<evidence type="ECO:0000313" key="9">
    <source>
        <dbReference type="EMBL" id="ARD65716.1"/>
    </source>
</evidence>
<feature type="transmembrane region" description="Helical" evidence="7">
    <location>
        <begin position="262"/>
        <end position="280"/>
    </location>
</feature>
<dbReference type="InterPro" id="IPR004680">
    <property type="entry name" value="Cit_transptr-like_dom"/>
</dbReference>
<evidence type="ECO:0000256" key="1">
    <source>
        <dbReference type="ARBA" id="ARBA00004141"/>
    </source>
</evidence>
<evidence type="ECO:0000256" key="7">
    <source>
        <dbReference type="SAM" id="Phobius"/>
    </source>
</evidence>
<evidence type="ECO:0000256" key="6">
    <source>
        <dbReference type="ARBA" id="ARBA00023136"/>
    </source>
</evidence>
<evidence type="ECO:0000256" key="4">
    <source>
        <dbReference type="ARBA" id="ARBA00022692"/>
    </source>
</evidence>
<feature type="transmembrane region" description="Helical" evidence="7">
    <location>
        <begin position="292"/>
        <end position="311"/>
    </location>
</feature>
<feature type="transmembrane region" description="Helical" evidence="7">
    <location>
        <begin position="215"/>
        <end position="241"/>
    </location>
</feature>
<dbReference type="AlphaFoldDB" id="A0AAC9QU94"/>
<dbReference type="PANTHER" id="PTHR10283">
    <property type="entry name" value="SOLUTE CARRIER FAMILY 13 MEMBER"/>
    <property type="match status" value="1"/>
</dbReference>
<evidence type="ECO:0000256" key="2">
    <source>
        <dbReference type="ARBA" id="ARBA00006772"/>
    </source>
</evidence>
<evidence type="ECO:0000313" key="10">
    <source>
        <dbReference type="EMBL" id="MDE1469631.1"/>
    </source>
</evidence>
<feature type="transmembrane region" description="Helical" evidence="7">
    <location>
        <begin position="453"/>
        <end position="475"/>
    </location>
</feature>
<dbReference type="RefSeq" id="WP_038352762.1">
    <property type="nucleotide sequence ID" value="NZ_CP019962.1"/>
</dbReference>
<feature type="transmembrane region" description="Helical" evidence="7">
    <location>
        <begin position="370"/>
        <end position="387"/>
    </location>
</feature>
<feature type="transmembrane region" description="Helical" evidence="7">
    <location>
        <begin position="89"/>
        <end position="109"/>
    </location>
</feature>
<reference evidence="9" key="1">
    <citation type="journal article" date="2015" name="Genome Announc.">
        <title>Draft Genome Sequence of Chemolithoautotrophic Acetogenic Butanol-Producing Eubacterium limosum ATCC 8486.</title>
        <authorList>
            <person name="Song Y."/>
            <person name="Cho B.K."/>
        </authorList>
    </citation>
    <scope>NUCLEOTIDE SEQUENCE</scope>
    <source>
        <strain evidence="9">ATCC 8486</strain>
    </source>
</reference>
<feature type="transmembrane region" description="Helical" evidence="7">
    <location>
        <begin position="129"/>
        <end position="160"/>
    </location>
</feature>
<dbReference type="KEGG" id="elim:B2M23_09240"/>
<reference evidence="9" key="3">
    <citation type="submission" date="2017-02" db="EMBL/GenBank/DDBJ databases">
        <title>Integrative analysis reveals regulation of autotrophic growth of syngas fermenting bacteria at the translational level.</title>
        <authorList>
            <person name="Song Y."/>
            <person name="Shin J."/>
            <person name="Jeong Y."/>
            <person name="Jin S."/>
            <person name="Kim D.R."/>
            <person name="Kim S.C."/>
            <person name="Cho S."/>
            <person name="Cho B.-K."/>
        </authorList>
    </citation>
    <scope>NUCLEOTIDE SEQUENCE</scope>
    <source>
        <strain evidence="9">ATCC 8486</strain>
    </source>
</reference>
<evidence type="ECO:0000256" key="5">
    <source>
        <dbReference type="ARBA" id="ARBA00022989"/>
    </source>
</evidence>
<feature type="domain" description="Citrate transporter-like" evidence="8">
    <location>
        <begin position="56"/>
        <end position="280"/>
    </location>
</feature>
<comment type="similarity">
    <text evidence="2">Belongs to the SLC13A/DASS transporter (TC 2.A.47) family. NADC subfamily.</text>
</comment>
<reference evidence="10 12" key="4">
    <citation type="submission" date="2023-02" db="EMBL/GenBank/DDBJ databases">
        <title>Comparative genome analysis of Eubacterium limosum species.</title>
        <authorList>
            <person name="Bak J.E."/>
        </authorList>
    </citation>
    <scope>NUCLEOTIDE SEQUENCE [LARGE SCALE GENOMIC DNA]</scope>
    <source>
        <strain evidence="10 12">KGMB01548</strain>
    </source>
</reference>
<organism evidence="9 11">
    <name type="scientific">Eubacterium limosum</name>
    <dbReference type="NCBI Taxonomy" id="1736"/>
    <lineage>
        <taxon>Bacteria</taxon>
        <taxon>Bacillati</taxon>
        <taxon>Bacillota</taxon>
        <taxon>Clostridia</taxon>
        <taxon>Eubacteriales</taxon>
        <taxon>Eubacteriaceae</taxon>
        <taxon>Eubacterium</taxon>
    </lineage>
</organism>
<accession>A0AAC9QU94</accession>
<proteinExistence type="inferred from homology"/>
<feature type="transmembrane region" description="Helical" evidence="7">
    <location>
        <begin position="12"/>
        <end position="29"/>
    </location>
</feature>
<name>A0AAC9QU94_EUBLI</name>